<protein>
    <submittedName>
        <fullName evidence="1">Uncharacterized protein</fullName>
    </submittedName>
</protein>
<evidence type="ECO:0000313" key="1">
    <source>
        <dbReference type="EMBL" id="SDF86181.1"/>
    </source>
</evidence>
<dbReference type="AlphaFoldDB" id="A0A1G7PIV7"/>
<name>A0A1G7PIV7_9BRAD</name>
<sequence>MPNHSTIAHHEMQLRHLEQAEQHIVQGERHIAEQEELIEHLANHGHDLAEAKKLLDNFYSCQVLHVQHRDRIRRELGE</sequence>
<dbReference type="EMBL" id="FMZW01000080">
    <property type="protein sequence ID" value="SDF86181.1"/>
    <property type="molecule type" value="Genomic_DNA"/>
</dbReference>
<evidence type="ECO:0000313" key="2">
    <source>
        <dbReference type="Proteomes" id="UP000199245"/>
    </source>
</evidence>
<organism evidence="1 2">
    <name type="scientific">Bradyrhizobium brasilense</name>
    <dbReference type="NCBI Taxonomy" id="1419277"/>
    <lineage>
        <taxon>Bacteria</taxon>
        <taxon>Pseudomonadati</taxon>
        <taxon>Pseudomonadota</taxon>
        <taxon>Alphaproteobacteria</taxon>
        <taxon>Hyphomicrobiales</taxon>
        <taxon>Nitrobacteraceae</taxon>
        <taxon>Bradyrhizobium</taxon>
    </lineage>
</organism>
<dbReference type="RefSeq" id="WP_229160275.1">
    <property type="nucleotide sequence ID" value="NZ_FMZW01000080.1"/>
</dbReference>
<accession>A0A1G7PIV7</accession>
<proteinExistence type="predicted"/>
<reference evidence="1 2" key="1">
    <citation type="submission" date="2016-10" db="EMBL/GenBank/DDBJ databases">
        <authorList>
            <person name="de Groot N.N."/>
        </authorList>
    </citation>
    <scope>NUCLEOTIDE SEQUENCE [LARGE SCALE GENOMIC DNA]</scope>
    <source>
        <strain evidence="1 2">R5</strain>
    </source>
</reference>
<dbReference type="Proteomes" id="UP000199245">
    <property type="component" value="Unassembled WGS sequence"/>
</dbReference>
<gene>
    <name evidence="1" type="ORF">SAMN05216337_10809</name>
</gene>